<dbReference type="VEuPathDB" id="ToxoDB:CSUI_002791"/>
<dbReference type="AlphaFoldDB" id="A0A2C6L817"/>
<dbReference type="EMBL" id="MIGC01001171">
    <property type="protein sequence ID" value="PHJ23356.1"/>
    <property type="molecule type" value="Genomic_DNA"/>
</dbReference>
<reference evidence="2 3" key="1">
    <citation type="journal article" date="2017" name="Int. J. Parasitol.">
        <title>The genome of the protozoan parasite Cystoisospora suis and a reverse vaccinology approach to identify vaccine candidates.</title>
        <authorList>
            <person name="Palmieri N."/>
            <person name="Shrestha A."/>
            <person name="Ruttkowski B."/>
            <person name="Beck T."/>
            <person name="Vogl C."/>
            <person name="Tomley F."/>
            <person name="Blake D.P."/>
            <person name="Joachim A."/>
        </authorList>
    </citation>
    <scope>NUCLEOTIDE SEQUENCE [LARGE SCALE GENOMIC DNA]</scope>
    <source>
        <strain evidence="2 3">Wien I</strain>
    </source>
</reference>
<proteinExistence type="predicted"/>
<evidence type="ECO:0000313" key="2">
    <source>
        <dbReference type="EMBL" id="PHJ23356.1"/>
    </source>
</evidence>
<organism evidence="2 3">
    <name type="scientific">Cystoisospora suis</name>
    <dbReference type="NCBI Taxonomy" id="483139"/>
    <lineage>
        <taxon>Eukaryota</taxon>
        <taxon>Sar</taxon>
        <taxon>Alveolata</taxon>
        <taxon>Apicomplexa</taxon>
        <taxon>Conoidasida</taxon>
        <taxon>Coccidia</taxon>
        <taxon>Eucoccidiorida</taxon>
        <taxon>Eimeriorina</taxon>
        <taxon>Sarcocystidae</taxon>
        <taxon>Cystoisospora</taxon>
    </lineage>
</organism>
<evidence type="ECO:0000313" key="3">
    <source>
        <dbReference type="Proteomes" id="UP000221165"/>
    </source>
</evidence>
<protein>
    <submittedName>
        <fullName evidence="2">Uncharacterized protein</fullName>
    </submittedName>
</protein>
<dbReference type="OrthoDB" id="361325at2759"/>
<feature type="compositionally biased region" description="Low complexity" evidence="1">
    <location>
        <begin position="183"/>
        <end position="205"/>
    </location>
</feature>
<dbReference type="Proteomes" id="UP000221165">
    <property type="component" value="Unassembled WGS sequence"/>
</dbReference>
<dbReference type="RefSeq" id="XP_067925032.1">
    <property type="nucleotide sequence ID" value="XM_068062990.1"/>
</dbReference>
<feature type="region of interest" description="Disordered" evidence="1">
    <location>
        <begin position="137"/>
        <end position="205"/>
    </location>
</feature>
<sequence length="304" mass="34840">MEFPAFRSEEWMKFAFAPMKPGDLKAQETSSHSPGGHLDKKSENVRPFYPPDFCLSRLYIMPSYLANFPPSGRYVHRIQQVQSSIKRALFRQSIFKIQNVEVLEMKRCKRPRRLIACEILYDNEEEKRRISFDQRRDDIRRNPVTGSSLHGDAVPSSRSSKSDLPMHTSHMSSQEDGLGPPKTTTATVSSDQSSTATSPSQPESSSLKHAFFSFFSGNWFSWTKEAENSGRQGKPRRGREDETILREERWSVDRCGSIRDYIITVTQDKATGDFFGVTVEPVALSDKLRQRYFNLFDKTSAEDE</sequence>
<dbReference type="GeneID" id="94426201"/>
<evidence type="ECO:0000256" key="1">
    <source>
        <dbReference type="SAM" id="MobiDB-lite"/>
    </source>
</evidence>
<feature type="region of interest" description="Disordered" evidence="1">
    <location>
        <begin position="23"/>
        <end position="43"/>
    </location>
</feature>
<comment type="caution">
    <text evidence="2">The sequence shown here is derived from an EMBL/GenBank/DDBJ whole genome shotgun (WGS) entry which is preliminary data.</text>
</comment>
<accession>A0A2C6L817</accession>
<gene>
    <name evidence="2" type="ORF">CSUI_002791</name>
</gene>
<keyword evidence="3" id="KW-1185">Reference proteome</keyword>
<name>A0A2C6L817_9APIC</name>